<dbReference type="PANTHER" id="PTHR30069:SF29">
    <property type="entry name" value="HEMOGLOBIN AND HEMOGLOBIN-HAPTOGLOBIN-BINDING PROTEIN 1-RELATED"/>
    <property type="match status" value="1"/>
</dbReference>
<dbReference type="Proteomes" id="UP000051096">
    <property type="component" value="Unassembled WGS sequence"/>
</dbReference>
<evidence type="ECO:0000259" key="13">
    <source>
        <dbReference type="Pfam" id="PF07715"/>
    </source>
</evidence>
<keyword evidence="4 10" id="KW-0812">Transmembrane</keyword>
<reference evidence="14 15" key="1">
    <citation type="journal article" date="2015" name="Microbiome">
        <title>Genomic resolution of linkages in carbon, nitrogen, and sulfur cycling among widespread estuary sediment bacteria.</title>
        <authorList>
            <person name="Baker B.J."/>
            <person name="Lazar C.S."/>
            <person name="Teske A.P."/>
            <person name="Dick G.J."/>
        </authorList>
    </citation>
    <scope>NUCLEOTIDE SEQUENCE [LARGE SCALE GENOMIC DNA]</scope>
    <source>
        <strain evidence="14">SM23_60</strain>
    </source>
</reference>
<dbReference type="InterPro" id="IPR000531">
    <property type="entry name" value="Beta-barrel_TonB"/>
</dbReference>
<evidence type="ECO:0000313" key="15">
    <source>
        <dbReference type="Proteomes" id="UP000051096"/>
    </source>
</evidence>
<dbReference type="Pfam" id="PF00593">
    <property type="entry name" value="TonB_dep_Rec_b-barrel"/>
    <property type="match status" value="1"/>
</dbReference>
<dbReference type="InterPro" id="IPR036942">
    <property type="entry name" value="Beta-barrel_TonB_sf"/>
</dbReference>
<comment type="caution">
    <text evidence="14">The sequence shown here is derived from an EMBL/GenBank/DDBJ whole genome shotgun (WGS) entry which is preliminary data.</text>
</comment>
<dbReference type="PANTHER" id="PTHR30069">
    <property type="entry name" value="TONB-DEPENDENT OUTER MEMBRANE RECEPTOR"/>
    <property type="match status" value="1"/>
</dbReference>
<keyword evidence="9 10" id="KW-0998">Cell outer membrane</keyword>
<protein>
    <recommendedName>
        <fullName evidence="16">TonB-dependent receptor plug domain-containing protein</fullName>
    </recommendedName>
</protein>
<dbReference type="AlphaFoldDB" id="A0A0S8GIU3"/>
<evidence type="ECO:0000256" key="5">
    <source>
        <dbReference type="ARBA" id="ARBA00022729"/>
    </source>
</evidence>
<sequence length="845" mass="95214">MTMKRLSLFLLPLLLYAGIVGKIRGTVTDAETGEPLAGVDVYIATLGIGAATDTDGDYFILNVPPGEYDVEASMIGYRGAIKARVQIVADRTTYTDFELPQTVIEIDKPVIVTAKKPVIEIDMTSKEARVTRDDLDALPIEKPEEAIAMQGGVTTGSGGELHVRGGRSGELAYYIDGIEVRNALFGTAPLVSKNLVSEMSLLSGTFNAEYGNVMSGVINIVTPEGGSRFSTHLEYISYSLLDAPYRQQDWLQDLDTAWYDALRDSLGNSLYHVPALRTQRDVPFLGTVTGWLEGPLLPDRTLRLFVGGDYANEESYLPFGYELRRSLHGKVTKKFGSSFKVLFDAQYFLTETQAYNHLYKYLFDHYLVSTSKETRIIGGVNHAPTNSFFYDIRLGYVAEDVETEPPGVARDTIIELVTDNYSEFYIDGYPVYLRDAQTEKYIIKARFNLQVGKEHSVTCGMEHNFHNLTLESRQQLFPRGPIDYQAYERNPMDGAVFVQDKIEHRYLVVNAGVRFDYSLPRTTMWENIEDPTSPLSDVEPQYQISPRLGLSHPITQNAMLHFAYGHFFQMPPYNIMYYNSDFIVQPESIPRYGLIGNARVRPQRTTAYEVGVKYALTDEYGVDVTLFHKDIKDLLATTEVRLYPYDYIIYTNEDFATVQGVDLTVKKELVRWFGFAVNYTYQIARGNRSFAMQGFFDVYTGLPERMREYYLDFDRRHTISGTCAFSFTPLGGAGINFKASSGLPYTPYISEGVVIEENSGRMHWSYSLDLMLHQGFTIASSVIDVFVKATNITDHLNPLYVYSRSGEPWDSGEEAGGLMGSPDYIVDPSNVGPRRSLKCGIRITY</sequence>
<evidence type="ECO:0000313" key="14">
    <source>
        <dbReference type="EMBL" id="KPK72952.1"/>
    </source>
</evidence>
<evidence type="ECO:0000256" key="8">
    <source>
        <dbReference type="ARBA" id="ARBA00023170"/>
    </source>
</evidence>
<keyword evidence="2 10" id="KW-0813">Transport</keyword>
<evidence type="ECO:0000256" key="9">
    <source>
        <dbReference type="ARBA" id="ARBA00023237"/>
    </source>
</evidence>
<feature type="domain" description="TonB-dependent receptor-like beta-barrel" evidence="12">
    <location>
        <begin position="351"/>
        <end position="779"/>
    </location>
</feature>
<dbReference type="InterPro" id="IPR012910">
    <property type="entry name" value="Plug_dom"/>
</dbReference>
<dbReference type="GO" id="GO:0009279">
    <property type="term" value="C:cell outer membrane"/>
    <property type="evidence" value="ECO:0007669"/>
    <property type="project" value="UniProtKB-SubCell"/>
</dbReference>
<evidence type="ECO:0000256" key="6">
    <source>
        <dbReference type="ARBA" id="ARBA00023077"/>
    </source>
</evidence>
<evidence type="ECO:0000256" key="2">
    <source>
        <dbReference type="ARBA" id="ARBA00022448"/>
    </source>
</evidence>
<dbReference type="InterPro" id="IPR037066">
    <property type="entry name" value="Plug_dom_sf"/>
</dbReference>
<dbReference type="SUPFAM" id="SSF49464">
    <property type="entry name" value="Carboxypeptidase regulatory domain-like"/>
    <property type="match status" value="1"/>
</dbReference>
<keyword evidence="3 10" id="KW-1134">Transmembrane beta strand</keyword>
<dbReference type="Pfam" id="PF13620">
    <property type="entry name" value="CarboxypepD_reg"/>
    <property type="match status" value="1"/>
</dbReference>
<evidence type="ECO:0000256" key="4">
    <source>
        <dbReference type="ARBA" id="ARBA00022692"/>
    </source>
</evidence>
<dbReference type="Gene3D" id="2.40.170.20">
    <property type="entry name" value="TonB-dependent receptor, beta-barrel domain"/>
    <property type="match status" value="1"/>
</dbReference>
<dbReference type="GO" id="GO:0044718">
    <property type="term" value="P:siderophore transmembrane transport"/>
    <property type="evidence" value="ECO:0007669"/>
    <property type="project" value="TreeGrafter"/>
</dbReference>
<dbReference type="InterPro" id="IPR008969">
    <property type="entry name" value="CarboxyPept-like_regulatory"/>
</dbReference>
<comment type="subcellular location">
    <subcellularLocation>
        <location evidence="1 10">Cell outer membrane</location>
        <topology evidence="1 10">Multi-pass membrane protein</topology>
    </subcellularLocation>
</comment>
<evidence type="ECO:0000256" key="1">
    <source>
        <dbReference type="ARBA" id="ARBA00004571"/>
    </source>
</evidence>
<accession>A0A0S8GIU3</accession>
<dbReference type="InterPro" id="IPR039426">
    <property type="entry name" value="TonB-dep_rcpt-like"/>
</dbReference>
<dbReference type="Gene3D" id="2.60.40.1120">
    <property type="entry name" value="Carboxypeptidase-like, regulatory domain"/>
    <property type="match status" value="1"/>
</dbReference>
<gene>
    <name evidence="14" type="ORF">AMJ87_03310</name>
</gene>
<evidence type="ECO:0000256" key="10">
    <source>
        <dbReference type="PROSITE-ProRule" id="PRU01360"/>
    </source>
</evidence>
<dbReference type="EMBL" id="LJUO01000019">
    <property type="protein sequence ID" value="KPK72952.1"/>
    <property type="molecule type" value="Genomic_DNA"/>
</dbReference>
<keyword evidence="8" id="KW-0675">Receptor</keyword>
<dbReference type="PROSITE" id="PS52016">
    <property type="entry name" value="TONB_DEPENDENT_REC_3"/>
    <property type="match status" value="1"/>
</dbReference>
<name>A0A0S8GIU3_UNCW3</name>
<keyword evidence="7 10" id="KW-0472">Membrane</keyword>
<comment type="similarity">
    <text evidence="10 11">Belongs to the TonB-dependent receptor family.</text>
</comment>
<dbReference type="Gene3D" id="2.170.130.10">
    <property type="entry name" value="TonB-dependent receptor, plug domain"/>
    <property type="match status" value="1"/>
</dbReference>
<proteinExistence type="inferred from homology"/>
<dbReference type="SUPFAM" id="SSF56935">
    <property type="entry name" value="Porins"/>
    <property type="match status" value="1"/>
</dbReference>
<evidence type="ECO:0000259" key="12">
    <source>
        <dbReference type="Pfam" id="PF00593"/>
    </source>
</evidence>
<evidence type="ECO:0000256" key="3">
    <source>
        <dbReference type="ARBA" id="ARBA00022452"/>
    </source>
</evidence>
<evidence type="ECO:0000256" key="11">
    <source>
        <dbReference type="RuleBase" id="RU003357"/>
    </source>
</evidence>
<feature type="domain" description="TonB-dependent receptor plug" evidence="13">
    <location>
        <begin position="124"/>
        <end position="214"/>
    </location>
</feature>
<dbReference type="GO" id="GO:0015344">
    <property type="term" value="F:siderophore uptake transmembrane transporter activity"/>
    <property type="evidence" value="ECO:0007669"/>
    <property type="project" value="TreeGrafter"/>
</dbReference>
<keyword evidence="6 11" id="KW-0798">TonB box</keyword>
<dbReference type="Pfam" id="PF07715">
    <property type="entry name" value="Plug"/>
    <property type="match status" value="1"/>
</dbReference>
<keyword evidence="5" id="KW-0732">Signal</keyword>
<evidence type="ECO:0008006" key="16">
    <source>
        <dbReference type="Google" id="ProtNLM"/>
    </source>
</evidence>
<evidence type="ECO:0000256" key="7">
    <source>
        <dbReference type="ARBA" id="ARBA00023136"/>
    </source>
</evidence>
<organism evidence="14 15">
    <name type="scientific">candidate division WOR_3 bacterium SM23_60</name>
    <dbReference type="NCBI Taxonomy" id="1703780"/>
    <lineage>
        <taxon>Bacteria</taxon>
        <taxon>Bacteria division WOR-3</taxon>
    </lineage>
</organism>